<proteinExistence type="predicted"/>
<dbReference type="InterPro" id="IPR025330">
    <property type="entry name" value="DUF4236"/>
</dbReference>
<comment type="caution">
    <text evidence="2">The sequence shown here is derived from an EMBL/GenBank/DDBJ whole genome shotgun (WGS) entry which is preliminary data.</text>
</comment>
<reference evidence="2" key="2">
    <citation type="submission" date="2021-04" db="EMBL/GenBank/DDBJ databases">
        <authorList>
            <person name="Gilroy R."/>
        </authorList>
    </citation>
    <scope>NUCLEOTIDE SEQUENCE</scope>
    <source>
        <strain evidence="2">CHK32-1732</strain>
    </source>
</reference>
<feature type="domain" description="DUF4236" evidence="1">
    <location>
        <begin position="4"/>
        <end position="52"/>
    </location>
</feature>
<name>A0A9D1RS34_9CORY</name>
<dbReference type="AlphaFoldDB" id="A0A9D1RS34"/>
<accession>A0A9D1RS34</accession>
<protein>
    <recommendedName>
        <fullName evidence="1">DUF4236 domain-containing protein</fullName>
    </recommendedName>
</protein>
<reference evidence="2" key="1">
    <citation type="journal article" date="2021" name="PeerJ">
        <title>Extensive microbial diversity within the chicken gut microbiome revealed by metagenomics and culture.</title>
        <authorList>
            <person name="Gilroy R."/>
            <person name="Ravi A."/>
            <person name="Getino M."/>
            <person name="Pursley I."/>
            <person name="Horton D.L."/>
            <person name="Alikhan N.F."/>
            <person name="Baker D."/>
            <person name="Gharbi K."/>
            <person name="Hall N."/>
            <person name="Watson M."/>
            <person name="Adriaenssens E.M."/>
            <person name="Foster-Nyarko E."/>
            <person name="Jarju S."/>
            <person name="Secka A."/>
            <person name="Antonio M."/>
            <person name="Oren A."/>
            <person name="Chaudhuri R.R."/>
            <person name="La Ragione R."/>
            <person name="Hildebrand F."/>
            <person name="Pallen M.J."/>
        </authorList>
    </citation>
    <scope>NUCLEOTIDE SEQUENCE</scope>
    <source>
        <strain evidence="2">CHK32-1732</strain>
    </source>
</reference>
<evidence type="ECO:0000313" key="2">
    <source>
        <dbReference type="EMBL" id="HIW92540.1"/>
    </source>
</evidence>
<dbReference type="Pfam" id="PF14020">
    <property type="entry name" value="DUF4236"/>
    <property type="match status" value="1"/>
</dbReference>
<organism evidence="2 3">
    <name type="scientific">Candidatus Corynebacterium avicola</name>
    <dbReference type="NCBI Taxonomy" id="2838527"/>
    <lineage>
        <taxon>Bacteria</taxon>
        <taxon>Bacillati</taxon>
        <taxon>Actinomycetota</taxon>
        <taxon>Actinomycetes</taxon>
        <taxon>Mycobacteriales</taxon>
        <taxon>Corynebacteriaceae</taxon>
        <taxon>Corynebacterium</taxon>
    </lineage>
</organism>
<dbReference type="Proteomes" id="UP000824190">
    <property type="component" value="Unassembled WGS sequence"/>
</dbReference>
<evidence type="ECO:0000259" key="1">
    <source>
        <dbReference type="Pfam" id="PF14020"/>
    </source>
</evidence>
<sequence length="59" mass="6635">MGIQFRKREKIDDDSWVNYSGGGASYSKRFGPLTVNSRGGFTIRGPGGLHYRGRWKGKK</sequence>
<evidence type="ECO:0000313" key="3">
    <source>
        <dbReference type="Proteomes" id="UP000824190"/>
    </source>
</evidence>
<gene>
    <name evidence="2" type="ORF">H9870_12885</name>
</gene>
<dbReference type="EMBL" id="DXGC01000109">
    <property type="protein sequence ID" value="HIW92540.1"/>
    <property type="molecule type" value="Genomic_DNA"/>
</dbReference>